<keyword evidence="1" id="KW-0472">Membrane</keyword>
<feature type="transmembrane region" description="Helical" evidence="1">
    <location>
        <begin position="42"/>
        <end position="60"/>
    </location>
</feature>
<feature type="transmembrane region" description="Helical" evidence="1">
    <location>
        <begin position="200"/>
        <end position="219"/>
    </location>
</feature>
<dbReference type="GeneID" id="95388379"/>
<dbReference type="AlphaFoldDB" id="A0A7W5V1M6"/>
<keyword evidence="3" id="KW-1185">Reference proteome</keyword>
<name>A0A7W5V1M6_9ACTN</name>
<dbReference type="Proteomes" id="UP000579945">
    <property type="component" value="Unassembled WGS sequence"/>
</dbReference>
<keyword evidence="1" id="KW-0812">Transmembrane</keyword>
<feature type="transmembrane region" description="Helical" evidence="1">
    <location>
        <begin position="12"/>
        <end position="36"/>
    </location>
</feature>
<gene>
    <name evidence="2" type="ORF">FHR33_001850</name>
</gene>
<keyword evidence="1" id="KW-1133">Transmembrane helix</keyword>
<evidence type="ECO:0000313" key="2">
    <source>
        <dbReference type="EMBL" id="MBB3725990.1"/>
    </source>
</evidence>
<dbReference type="EMBL" id="JACIBV010000001">
    <property type="protein sequence ID" value="MBB3725990.1"/>
    <property type="molecule type" value="Genomic_DNA"/>
</dbReference>
<feature type="transmembrane region" description="Helical" evidence="1">
    <location>
        <begin position="67"/>
        <end position="85"/>
    </location>
</feature>
<organism evidence="2 3">
    <name type="scientific">Nonomuraea dietziae</name>
    <dbReference type="NCBI Taxonomy" id="65515"/>
    <lineage>
        <taxon>Bacteria</taxon>
        <taxon>Bacillati</taxon>
        <taxon>Actinomycetota</taxon>
        <taxon>Actinomycetes</taxon>
        <taxon>Streptosporangiales</taxon>
        <taxon>Streptosporangiaceae</taxon>
        <taxon>Nonomuraea</taxon>
    </lineage>
</organism>
<comment type="caution">
    <text evidence="2">The sequence shown here is derived from an EMBL/GenBank/DDBJ whole genome shotgun (WGS) entry which is preliminary data.</text>
</comment>
<dbReference type="RefSeq" id="WP_183645501.1">
    <property type="nucleotide sequence ID" value="NZ_BAAAXX010000074.1"/>
</dbReference>
<evidence type="ECO:0000313" key="3">
    <source>
        <dbReference type="Proteomes" id="UP000579945"/>
    </source>
</evidence>
<sequence>MPLIRRSAPPTSPGLVVAALTAGAAGLALGVVAGLLHDQGDLLLESLFFRFALFIGAVACGRAARTASQAVVSGLALAVGAYAAGTATDLLRGAPPPYELIPLDPVAGAAHVLWVVALPLAGVLLAHLTRREGPAGDLAAAVLVQGQSFPAALALLPSGEEGCCVAVEAAHPGQDWASLALAVALVVLLRPTLSGRLRALLGGVVLTALLVGGASTTGWA</sequence>
<accession>A0A7W5V1M6</accession>
<proteinExistence type="predicted"/>
<reference evidence="2 3" key="1">
    <citation type="submission" date="2020-08" db="EMBL/GenBank/DDBJ databases">
        <title>Sequencing the genomes of 1000 actinobacteria strains.</title>
        <authorList>
            <person name="Klenk H.-P."/>
        </authorList>
    </citation>
    <scope>NUCLEOTIDE SEQUENCE [LARGE SCALE GENOMIC DNA]</scope>
    <source>
        <strain evidence="2 3">DSM 44320</strain>
    </source>
</reference>
<evidence type="ECO:0000256" key="1">
    <source>
        <dbReference type="SAM" id="Phobius"/>
    </source>
</evidence>
<protein>
    <submittedName>
        <fullName evidence="2">Uncharacterized protein</fullName>
    </submittedName>
</protein>
<feature type="transmembrane region" description="Helical" evidence="1">
    <location>
        <begin position="105"/>
        <end position="126"/>
    </location>
</feature>